<dbReference type="FunFam" id="3.40.50.300:FF:000997">
    <property type="entry name" value="Multidrug resistance-associated protein 1"/>
    <property type="match status" value="1"/>
</dbReference>
<keyword evidence="11" id="KW-1185">Reference proteome</keyword>
<feature type="non-terminal residue" evidence="10">
    <location>
        <position position="199"/>
    </location>
</feature>
<evidence type="ECO:0000313" key="11">
    <source>
        <dbReference type="Proteomes" id="UP000678393"/>
    </source>
</evidence>
<dbReference type="InterPro" id="IPR050173">
    <property type="entry name" value="ABC_transporter_C-like"/>
</dbReference>
<dbReference type="PROSITE" id="PS50893">
    <property type="entry name" value="ABC_TRANSPORTER_2"/>
    <property type="match status" value="1"/>
</dbReference>
<keyword evidence="7" id="KW-1133">Transmembrane helix</keyword>
<evidence type="ECO:0000256" key="7">
    <source>
        <dbReference type="ARBA" id="ARBA00022989"/>
    </source>
</evidence>
<dbReference type="InterPro" id="IPR017871">
    <property type="entry name" value="ABC_transporter-like_CS"/>
</dbReference>
<gene>
    <name evidence="10" type="ORF">CUNI_LOCUS1679</name>
</gene>
<dbReference type="InterPro" id="IPR003593">
    <property type="entry name" value="AAA+_ATPase"/>
</dbReference>
<comment type="caution">
    <text evidence="10">The sequence shown here is derived from an EMBL/GenBank/DDBJ whole genome shotgun (WGS) entry which is preliminary data.</text>
</comment>
<dbReference type="Proteomes" id="UP000678393">
    <property type="component" value="Unassembled WGS sequence"/>
</dbReference>
<evidence type="ECO:0000256" key="3">
    <source>
        <dbReference type="ARBA" id="ARBA00022692"/>
    </source>
</evidence>
<keyword evidence="4" id="KW-0677">Repeat</keyword>
<keyword evidence="5" id="KW-0547">Nucleotide-binding</keyword>
<dbReference type="InterPro" id="IPR027417">
    <property type="entry name" value="P-loop_NTPase"/>
</dbReference>
<dbReference type="GO" id="GO:0016887">
    <property type="term" value="F:ATP hydrolysis activity"/>
    <property type="evidence" value="ECO:0007669"/>
    <property type="project" value="InterPro"/>
</dbReference>
<evidence type="ECO:0000256" key="4">
    <source>
        <dbReference type="ARBA" id="ARBA00022737"/>
    </source>
</evidence>
<dbReference type="CDD" id="cd03250">
    <property type="entry name" value="ABCC_MRP_domain1"/>
    <property type="match status" value="1"/>
</dbReference>
<dbReference type="GO" id="GO:0042626">
    <property type="term" value="F:ATPase-coupled transmembrane transporter activity"/>
    <property type="evidence" value="ECO:0007669"/>
    <property type="project" value="TreeGrafter"/>
</dbReference>
<dbReference type="PROSITE" id="PS00211">
    <property type="entry name" value="ABC_TRANSPORTER_1"/>
    <property type="match status" value="1"/>
</dbReference>
<keyword evidence="8" id="KW-0472">Membrane</keyword>
<name>A0A8S3YL21_9EUPU</name>
<reference evidence="10" key="1">
    <citation type="submission" date="2021-04" db="EMBL/GenBank/DDBJ databases">
        <authorList>
            <consortium name="Molecular Ecology Group"/>
        </authorList>
    </citation>
    <scope>NUCLEOTIDE SEQUENCE</scope>
</reference>
<dbReference type="OrthoDB" id="6500128at2759"/>
<sequence length="199" mass="21555">ISLEIPKGGLVAVVGMVGSGKSSLLSAMLGEMKKLGGNVAIQSNTAYVSQEAWIQNASLQDNILFGSKFKSQKYKQVVKACALDDDFKRLAAGDRTEIGEKGVNLSGGQKQRVSLARAVYSEADLYLLDDPLSAVDAHVGKHIFHQVIGRSGMLKGKTRILVTHGVHWLPFVDHIVVMKDGMISECGTYRRLVSHNGDF</sequence>
<dbReference type="PANTHER" id="PTHR24223">
    <property type="entry name" value="ATP-BINDING CASSETTE SUB-FAMILY C"/>
    <property type="match status" value="1"/>
</dbReference>
<evidence type="ECO:0000259" key="9">
    <source>
        <dbReference type="PROSITE" id="PS50893"/>
    </source>
</evidence>
<feature type="domain" description="ABC transporter" evidence="9">
    <location>
        <begin position="1"/>
        <end position="199"/>
    </location>
</feature>
<dbReference type="GO" id="GO:0005524">
    <property type="term" value="F:ATP binding"/>
    <property type="evidence" value="ECO:0007669"/>
    <property type="project" value="UniProtKB-KW"/>
</dbReference>
<dbReference type="InterPro" id="IPR003439">
    <property type="entry name" value="ABC_transporter-like_ATP-bd"/>
</dbReference>
<proteinExistence type="predicted"/>
<keyword evidence="2" id="KW-0813">Transport</keyword>
<dbReference type="GO" id="GO:0005774">
    <property type="term" value="C:vacuolar membrane"/>
    <property type="evidence" value="ECO:0007669"/>
    <property type="project" value="UniProtKB-SubCell"/>
</dbReference>
<dbReference type="PANTHER" id="PTHR24223:SF443">
    <property type="entry name" value="MULTIDRUG-RESISTANCE LIKE PROTEIN 1, ISOFORM I"/>
    <property type="match status" value="1"/>
</dbReference>
<evidence type="ECO:0000256" key="1">
    <source>
        <dbReference type="ARBA" id="ARBA00004128"/>
    </source>
</evidence>
<evidence type="ECO:0000256" key="2">
    <source>
        <dbReference type="ARBA" id="ARBA00022448"/>
    </source>
</evidence>
<protein>
    <recommendedName>
        <fullName evidence="9">ABC transporter domain-containing protein</fullName>
    </recommendedName>
</protein>
<evidence type="ECO:0000256" key="5">
    <source>
        <dbReference type="ARBA" id="ARBA00022741"/>
    </source>
</evidence>
<evidence type="ECO:0000256" key="8">
    <source>
        <dbReference type="ARBA" id="ARBA00023136"/>
    </source>
</evidence>
<dbReference type="Gene3D" id="3.40.50.300">
    <property type="entry name" value="P-loop containing nucleotide triphosphate hydrolases"/>
    <property type="match status" value="1"/>
</dbReference>
<keyword evidence="3" id="KW-0812">Transmembrane</keyword>
<evidence type="ECO:0000256" key="6">
    <source>
        <dbReference type="ARBA" id="ARBA00022840"/>
    </source>
</evidence>
<keyword evidence="6" id="KW-0067">ATP-binding</keyword>
<evidence type="ECO:0000313" key="10">
    <source>
        <dbReference type="EMBL" id="CAG5116121.1"/>
    </source>
</evidence>
<accession>A0A8S3YL21</accession>
<organism evidence="10 11">
    <name type="scientific">Candidula unifasciata</name>
    <dbReference type="NCBI Taxonomy" id="100452"/>
    <lineage>
        <taxon>Eukaryota</taxon>
        <taxon>Metazoa</taxon>
        <taxon>Spiralia</taxon>
        <taxon>Lophotrochozoa</taxon>
        <taxon>Mollusca</taxon>
        <taxon>Gastropoda</taxon>
        <taxon>Heterobranchia</taxon>
        <taxon>Euthyneura</taxon>
        <taxon>Panpulmonata</taxon>
        <taxon>Eupulmonata</taxon>
        <taxon>Stylommatophora</taxon>
        <taxon>Helicina</taxon>
        <taxon>Helicoidea</taxon>
        <taxon>Geomitridae</taxon>
        <taxon>Candidula</taxon>
    </lineage>
</organism>
<dbReference type="AlphaFoldDB" id="A0A8S3YL21"/>
<feature type="non-terminal residue" evidence="10">
    <location>
        <position position="1"/>
    </location>
</feature>
<dbReference type="EMBL" id="CAJHNH020000213">
    <property type="protein sequence ID" value="CAG5116121.1"/>
    <property type="molecule type" value="Genomic_DNA"/>
</dbReference>
<comment type="subcellular location">
    <subcellularLocation>
        <location evidence="1">Vacuole membrane</location>
        <topology evidence="1">Multi-pass membrane protein</topology>
    </subcellularLocation>
</comment>
<dbReference type="SUPFAM" id="SSF52540">
    <property type="entry name" value="P-loop containing nucleoside triphosphate hydrolases"/>
    <property type="match status" value="1"/>
</dbReference>
<dbReference type="SMART" id="SM00382">
    <property type="entry name" value="AAA"/>
    <property type="match status" value="1"/>
</dbReference>
<dbReference type="Pfam" id="PF00005">
    <property type="entry name" value="ABC_tran"/>
    <property type="match status" value="1"/>
</dbReference>